<dbReference type="RefSeq" id="XP_033679127.1">
    <property type="nucleotide sequence ID" value="XM_033834465.1"/>
</dbReference>
<name>A0A6A6I2M3_9PLEO</name>
<dbReference type="AlphaFoldDB" id="A0A6A6I2M3"/>
<organism evidence="2 3">
    <name type="scientific">Trematosphaeria pertusa</name>
    <dbReference type="NCBI Taxonomy" id="390896"/>
    <lineage>
        <taxon>Eukaryota</taxon>
        <taxon>Fungi</taxon>
        <taxon>Dikarya</taxon>
        <taxon>Ascomycota</taxon>
        <taxon>Pezizomycotina</taxon>
        <taxon>Dothideomycetes</taxon>
        <taxon>Pleosporomycetidae</taxon>
        <taxon>Pleosporales</taxon>
        <taxon>Massarineae</taxon>
        <taxon>Trematosphaeriaceae</taxon>
        <taxon>Trematosphaeria</taxon>
    </lineage>
</organism>
<dbReference type="Gene3D" id="1.10.443.10">
    <property type="entry name" value="Intergrase catalytic core"/>
    <property type="match status" value="1"/>
</dbReference>
<dbReference type="SUPFAM" id="SSF56349">
    <property type="entry name" value="DNA breaking-rejoining enzymes"/>
    <property type="match status" value="1"/>
</dbReference>
<reference evidence="2" key="1">
    <citation type="journal article" date="2020" name="Stud. Mycol.">
        <title>101 Dothideomycetes genomes: a test case for predicting lifestyles and emergence of pathogens.</title>
        <authorList>
            <person name="Haridas S."/>
            <person name="Albert R."/>
            <person name="Binder M."/>
            <person name="Bloem J."/>
            <person name="Labutti K."/>
            <person name="Salamov A."/>
            <person name="Andreopoulos B."/>
            <person name="Baker S."/>
            <person name="Barry K."/>
            <person name="Bills G."/>
            <person name="Bluhm B."/>
            <person name="Cannon C."/>
            <person name="Castanera R."/>
            <person name="Culley D."/>
            <person name="Daum C."/>
            <person name="Ezra D."/>
            <person name="Gonzalez J."/>
            <person name="Henrissat B."/>
            <person name="Kuo A."/>
            <person name="Liang C."/>
            <person name="Lipzen A."/>
            <person name="Lutzoni F."/>
            <person name="Magnuson J."/>
            <person name="Mondo S."/>
            <person name="Nolan M."/>
            <person name="Ohm R."/>
            <person name="Pangilinan J."/>
            <person name="Park H.-J."/>
            <person name="Ramirez L."/>
            <person name="Alfaro M."/>
            <person name="Sun H."/>
            <person name="Tritt A."/>
            <person name="Yoshinaga Y."/>
            <person name="Zwiers L.-H."/>
            <person name="Turgeon B."/>
            <person name="Goodwin S."/>
            <person name="Spatafora J."/>
            <person name="Crous P."/>
            <person name="Grigoriev I."/>
        </authorList>
    </citation>
    <scope>NUCLEOTIDE SEQUENCE</scope>
    <source>
        <strain evidence="2">CBS 122368</strain>
    </source>
</reference>
<dbReference type="PANTHER" id="PTHR37535:SF3">
    <property type="entry name" value="FLUG DOMAIN-CONTAINING PROTEIN"/>
    <property type="match status" value="1"/>
</dbReference>
<gene>
    <name evidence="2" type="ORF">BU26DRAFT_579997</name>
</gene>
<dbReference type="GO" id="GO:0006310">
    <property type="term" value="P:DNA recombination"/>
    <property type="evidence" value="ECO:0007669"/>
    <property type="project" value="UniProtKB-KW"/>
</dbReference>
<keyword evidence="3" id="KW-1185">Reference proteome</keyword>
<sequence>MQHFVKKILPATSKTRTVSRQKLVGMRTDIEDIHFFLWSCDEYKYAHPRLMIQICFCLILMACYGLRFGEIIEAGNYRGSNEGLTYGDVELSLHYHKGLPRYQLRIQLRYRKRYRSESRDQDNLLFYEETDVSRKAFCPVVHFLGLALADNVFTELCLSTLGDRRILVSSNSRRFSIREDKKGMPILRMLTGSAPNGKVLSASSLYHALKDLAQRYGYEKPISAYCFRRGFANGIDGHISAAKKGQLLGHASDATGQAYISTTVAVDAQHAIRGEIQDTQYIELASGIAYTRDLKAPLPHLAKMTACPPLVTDGQIAKMAECFPNLSKGELARKPRKENLSHARTFDLQSSVSGRLCGIALEHYTENG</sequence>
<dbReference type="GO" id="GO:0015074">
    <property type="term" value="P:DNA integration"/>
    <property type="evidence" value="ECO:0007669"/>
    <property type="project" value="InterPro"/>
</dbReference>
<dbReference type="InterPro" id="IPR011010">
    <property type="entry name" value="DNA_brk_join_enz"/>
</dbReference>
<dbReference type="Proteomes" id="UP000800094">
    <property type="component" value="Unassembled WGS sequence"/>
</dbReference>
<dbReference type="Pfam" id="PF11917">
    <property type="entry name" value="DUF3435"/>
    <property type="match status" value="1"/>
</dbReference>
<dbReference type="EMBL" id="ML987203">
    <property type="protein sequence ID" value="KAF2244123.1"/>
    <property type="molecule type" value="Genomic_DNA"/>
</dbReference>
<protein>
    <submittedName>
        <fullName evidence="2">Uncharacterized protein</fullName>
    </submittedName>
</protein>
<accession>A0A6A6I2M3</accession>
<proteinExistence type="predicted"/>
<evidence type="ECO:0000313" key="2">
    <source>
        <dbReference type="EMBL" id="KAF2244123.1"/>
    </source>
</evidence>
<evidence type="ECO:0000256" key="1">
    <source>
        <dbReference type="ARBA" id="ARBA00023172"/>
    </source>
</evidence>
<dbReference type="GO" id="GO:0003677">
    <property type="term" value="F:DNA binding"/>
    <property type="evidence" value="ECO:0007669"/>
    <property type="project" value="InterPro"/>
</dbReference>
<dbReference type="GeneID" id="54587795"/>
<dbReference type="PANTHER" id="PTHR37535">
    <property type="entry name" value="FLUG DOMAIN PROTEIN"/>
    <property type="match status" value="1"/>
</dbReference>
<dbReference type="InterPro" id="IPR021842">
    <property type="entry name" value="DUF3435"/>
</dbReference>
<evidence type="ECO:0000313" key="3">
    <source>
        <dbReference type="Proteomes" id="UP000800094"/>
    </source>
</evidence>
<keyword evidence="1" id="KW-0233">DNA recombination</keyword>
<dbReference type="InterPro" id="IPR013762">
    <property type="entry name" value="Integrase-like_cat_sf"/>
</dbReference>
<dbReference type="OrthoDB" id="3943630at2759"/>